<keyword evidence="2" id="KW-0238">DNA-binding</keyword>
<dbReference type="Gene3D" id="1.10.10.60">
    <property type="entry name" value="Homeodomain-like"/>
    <property type="match status" value="2"/>
</dbReference>
<feature type="domain" description="HTH araC/xylS-type" evidence="4">
    <location>
        <begin position="181"/>
        <end position="277"/>
    </location>
</feature>
<keyword evidence="1" id="KW-0805">Transcription regulation</keyword>
<dbReference type="STRING" id="1156417.Y919_07550"/>
<dbReference type="SUPFAM" id="SSF46689">
    <property type="entry name" value="Homeodomain-like"/>
    <property type="match status" value="2"/>
</dbReference>
<accession>A0A096BHG7</accession>
<organism evidence="5 6">
    <name type="scientific">Caloranaerobacter azorensis H53214</name>
    <dbReference type="NCBI Taxonomy" id="1156417"/>
    <lineage>
        <taxon>Bacteria</taxon>
        <taxon>Bacillati</taxon>
        <taxon>Bacillota</taxon>
        <taxon>Tissierellia</taxon>
        <taxon>Tissierellales</taxon>
        <taxon>Thermohalobacteraceae</taxon>
        <taxon>Caloranaerobacter</taxon>
    </lineage>
</organism>
<dbReference type="PRINTS" id="PR00032">
    <property type="entry name" value="HTHARAC"/>
</dbReference>
<proteinExistence type="predicted"/>
<dbReference type="InterPro" id="IPR009594">
    <property type="entry name" value="Tscrpt_reg_HTH_AraC_N"/>
</dbReference>
<gene>
    <name evidence="5" type="ORF">Y919_07550</name>
</gene>
<dbReference type="GO" id="GO:0043565">
    <property type="term" value="F:sequence-specific DNA binding"/>
    <property type="evidence" value="ECO:0007669"/>
    <property type="project" value="InterPro"/>
</dbReference>
<dbReference type="Proteomes" id="UP000029622">
    <property type="component" value="Unassembled WGS sequence"/>
</dbReference>
<evidence type="ECO:0000313" key="5">
    <source>
        <dbReference type="EMBL" id="KGG80203.1"/>
    </source>
</evidence>
<dbReference type="PROSITE" id="PS00041">
    <property type="entry name" value="HTH_ARAC_FAMILY_1"/>
    <property type="match status" value="1"/>
</dbReference>
<evidence type="ECO:0000256" key="2">
    <source>
        <dbReference type="ARBA" id="ARBA00023125"/>
    </source>
</evidence>
<dbReference type="InterPro" id="IPR009057">
    <property type="entry name" value="Homeodomain-like_sf"/>
</dbReference>
<dbReference type="SMART" id="SM00342">
    <property type="entry name" value="HTH_ARAC"/>
    <property type="match status" value="1"/>
</dbReference>
<dbReference type="RefSeq" id="WP_035163681.1">
    <property type="nucleotide sequence ID" value="NZ_AZTB01000035.1"/>
</dbReference>
<evidence type="ECO:0000256" key="3">
    <source>
        <dbReference type="ARBA" id="ARBA00023163"/>
    </source>
</evidence>
<reference evidence="5 6" key="1">
    <citation type="submission" date="2013-12" db="EMBL/GenBank/DDBJ databases">
        <title>Draft genome sequence of Caloranaerobacter sp. H53214.</title>
        <authorList>
            <person name="Jiang L.J."/>
            <person name="Shao Z.Z."/>
            <person name="Long M.N."/>
        </authorList>
    </citation>
    <scope>NUCLEOTIDE SEQUENCE [LARGE SCALE GENOMIC DNA]</scope>
    <source>
        <strain evidence="5 6">H53214</strain>
    </source>
</reference>
<dbReference type="InterPro" id="IPR020449">
    <property type="entry name" value="Tscrpt_reg_AraC-type_HTH"/>
</dbReference>
<keyword evidence="3" id="KW-0804">Transcription</keyword>
<name>A0A096BHG7_9FIRM</name>
<sequence length="294" mass="34739">MLTSFDRNLESIDGFETEYLRIFYYNFSDKYKDKYKSYEYNRLCTIIEGEKKVKVNNNQTFKYNSNQFILLPPYSSVEMEIDTPTKAVVLELNNNLIYDISNKISIDFKIETGKLIQNNLFISNNNNEIKKGISKIIDLYNSSDKNKKFLIDLYAQEVIYNLFKIKGASLILNTEYKNPVYKAVKYMEENYNQPINIKNIAWNLNMSESNFSLYFKKIMGISPKDYLKNIRLSKAKELLKEHNVTEVAYSVGYENISHFIKLFKNKYGITPKQYKKTFYQKNLNLNNSYSNFSL</sequence>
<dbReference type="PROSITE" id="PS01124">
    <property type="entry name" value="HTH_ARAC_FAMILY_2"/>
    <property type="match status" value="1"/>
</dbReference>
<dbReference type="Pfam" id="PF06719">
    <property type="entry name" value="AraC_N"/>
    <property type="match status" value="1"/>
</dbReference>
<dbReference type="Pfam" id="PF12833">
    <property type="entry name" value="HTH_18"/>
    <property type="match status" value="1"/>
</dbReference>
<evidence type="ECO:0000256" key="1">
    <source>
        <dbReference type="ARBA" id="ARBA00023015"/>
    </source>
</evidence>
<comment type="caution">
    <text evidence="5">The sequence shown here is derived from an EMBL/GenBank/DDBJ whole genome shotgun (WGS) entry which is preliminary data.</text>
</comment>
<evidence type="ECO:0000259" key="4">
    <source>
        <dbReference type="PROSITE" id="PS01124"/>
    </source>
</evidence>
<protein>
    <recommendedName>
        <fullName evidence="4">HTH araC/xylS-type domain-containing protein</fullName>
    </recommendedName>
</protein>
<dbReference type="PANTHER" id="PTHR43280:SF2">
    <property type="entry name" value="HTH-TYPE TRANSCRIPTIONAL REGULATOR EXSA"/>
    <property type="match status" value="1"/>
</dbReference>
<dbReference type="AlphaFoldDB" id="A0A096BHG7"/>
<dbReference type="InterPro" id="IPR018062">
    <property type="entry name" value="HTH_AraC-typ_CS"/>
</dbReference>
<dbReference type="EMBL" id="AZTB01000035">
    <property type="protein sequence ID" value="KGG80203.1"/>
    <property type="molecule type" value="Genomic_DNA"/>
</dbReference>
<dbReference type="InterPro" id="IPR018060">
    <property type="entry name" value="HTH_AraC"/>
</dbReference>
<dbReference type="GO" id="GO:0003700">
    <property type="term" value="F:DNA-binding transcription factor activity"/>
    <property type="evidence" value="ECO:0007669"/>
    <property type="project" value="InterPro"/>
</dbReference>
<dbReference type="PANTHER" id="PTHR43280">
    <property type="entry name" value="ARAC-FAMILY TRANSCRIPTIONAL REGULATOR"/>
    <property type="match status" value="1"/>
</dbReference>
<evidence type="ECO:0000313" key="6">
    <source>
        <dbReference type="Proteomes" id="UP000029622"/>
    </source>
</evidence>